<dbReference type="AlphaFoldDB" id="U9TGU8"/>
<gene>
    <name evidence="1" type="ORF">GLOINDRAFT_32908</name>
</gene>
<reference evidence="1" key="1">
    <citation type="submission" date="2013-07" db="EMBL/GenBank/DDBJ databases">
        <title>The genome of an arbuscular mycorrhizal fungus provides insights into the evolution of the oldest plant symbiosis.</title>
        <authorList>
            <consortium name="DOE Joint Genome Institute"/>
            <person name="Tisserant E."/>
            <person name="Malbreil M."/>
            <person name="Kuo A."/>
            <person name="Kohler A."/>
            <person name="Symeonidi A."/>
            <person name="Balestrini R."/>
            <person name="Charron P."/>
            <person name="Duensing N."/>
            <person name="Frei-dit-Frey N."/>
            <person name="Gianinazzi-Pearson V."/>
            <person name="Gilbert B."/>
            <person name="Handa Y."/>
            <person name="Hijri M."/>
            <person name="Kaul R."/>
            <person name="Kawaguchi M."/>
            <person name="Krajinski F."/>
            <person name="Lammers P."/>
            <person name="Lapierre D."/>
            <person name="Masclaux F.G."/>
            <person name="Murat C."/>
            <person name="Morin E."/>
            <person name="Ndikumana S."/>
            <person name="Pagni M."/>
            <person name="Petitpierre D."/>
            <person name="Requena N."/>
            <person name="Rosikiewicz P."/>
            <person name="Riley R."/>
            <person name="Saito K."/>
            <person name="San Clemente H."/>
            <person name="Shapiro H."/>
            <person name="van Tuinen D."/>
            <person name="Becard G."/>
            <person name="Bonfante P."/>
            <person name="Paszkowski U."/>
            <person name="Shachar-Hill Y."/>
            <person name="Young J.P."/>
            <person name="Sanders I.R."/>
            <person name="Henrissat B."/>
            <person name="Rensing S.A."/>
            <person name="Grigoriev I.V."/>
            <person name="Corradi N."/>
            <person name="Roux C."/>
            <person name="Martin F."/>
        </authorList>
    </citation>
    <scope>NUCLEOTIDE SEQUENCE</scope>
    <source>
        <strain evidence="1">DAOM 197198</strain>
    </source>
</reference>
<protein>
    <submittedName>
        <fullName evidence="1">Uncharacterized protein</fullName>
    </submittedName>
</protein>
<accession>U9TGU8</accession>
<dbReference type="HOGENOM" id="CLU_2672356_0_0_1"/>
<sequence>MLILIISNYNLKVSLHHLRKIPRGSHYEHEGMVRTAWFKIGGIRPTASNIPQDKGYNKSLDKLWKTLIVSILVIT</sequence>
<organism evidence="1">
    <name type="scientific">Rhizophagus irregularis (strain DAOM 181602 / DAOM 197198 / MUCL 43194)</name>
    <name type="common">Arbuscular mycorrhizal fungus</name>
    <name type="synonym">Glomus intraradices</name>
    <dbReference type="NCBI Taxonomy" id="747089"/>
    <lineage>
        <taxon>Eukaryota</taxon>
        <taxon>Fungi</taxon>
        <taxon>Fungi incertae sedis</taxon>
        <taxon>Mucoromycota</taxon>
        <taxon>Glomeromycotina</taxon>
        <taxon>Glomeromycetes</taxon>
        <taxon>Glomerales</taxon>
        <taxon>Glomeraceae</taxon>
        <taxon>Rhizophagus</taxon>
    </lineage>
</organism>
<dbReference type="EMBL" id="KI290362">
    <property type="protein sequence ID" value="ESA07419.1"/>
    <property type="molecule type" value="Genomic_DNA"/>
</dbReference>
<proteinExistence type="predicted"/>
<name>U9TGU8_RHIID</name>
<evidence type="ECO:0000313" key="1">
    <source>
        <dbReference type="EMBL" id="ESA07419.1"/>
    </source>
</evidence>